<proteinExistence type="predicted"/>
<protein>
    <submittedName>
        <fullName evidence="1">8-hydroxyquercetin 8-O-methyltransferase</fullName>
    </submittedName>
</protein>
<reference evidence="1" key="1">
    <citation type="submission" date="2020-06" db="EMBL/GenBank/DDBJ databases">
        <authorList>
            <person name="Li T."/>
            <person name="Hu X."/>
            <person name="Zhang T."/>
            <person name="Song X."/>
            <person name="Zhang H."/>
            <person name="Dai N."/>
            <person name="Sheng W."/>
            <person name="Hou X."/>
            <person name="Wei L."/>
        </authorList>
    </citation>
    <scope>NUCLEOTIDE SEQUENCE</scope>
    <source>
        <strain evidence="1">KEN1</strain>
        <tissue evidence="1">Leaf</tissue>
    </source>
</reference>
<comment type="caution">
    <text evidence="1">The sequence shown here is derived from an EMBL/GenBank/DDBJ whole genome shotgun (WGS) entry which is preliminary data.</text>
</comment>
<name>A0AAW2XQE6_9LAMI</name>
<organism evidence="1">
    <name type="scientific">Sesamum latifolium</name>
    <dbReference type="NCBI Taxonomy" id="2727402"/>
    <lineage>
        <taxon>Eukaryota</taxon>
        <taxon>Viridiplantae</taxon>
        <taxon>Streptophyta</taxon>
        <taxon>Embryophyta</taxon>
        <taxon>Tracheophyta</taxon>
        <taxon>Spermatophyta</taxon>
        <taxon>Magnoliopsida</taxon>
        <taxon>eudicotyledons</taxon>
        <taxon>Gunneridae</taxon>
        <taxon>Pentapetalae</taxon>
        <taxon>asterids</taxon>
        <taxon>lamiids</taxon>
        <taxon>Lamiales</taxon>
        <taxon>Pedaliaceae</taxon>
        <taxon>Sesamum</taxon>
    </lineage>
</organism>
<accession>A0AAW2XQE6</accession>
<sequence length="118" mass="13470">MTAQRSIPLITGCHFGRRKRGTRGLVICLIKAWKEILQWWPSVITRDCRQVFEGLDSLVDVAEAPELWPRPAEAFPQIQCTVLDLAPIVAGLEGGRNLKYIEEICSSIFPHQMQFYSR</sequence>
<gene>
    <name evidence="1" type="ORF">Slati_0837300</name>
</gene>
<evidence type="ECO:0000313" key="1">
    <source>
        <dbReference type="EMBL" id="KAL0454981.1"/>
    </source>
</evidence>
<dbReference type="AlphaFoldDB" id="A0AAW2XQE6"/>
<reference evidence="1" key="2">
    <citation type="journal article" date="2024" name="Plant">
        <title>Genomic evolution and insights into agronomic trait innovations of Sesamum species.</title>
        <authorList>
            <person name="Miao H."/>
            <person name="Wang L."/>
            <person name="Qu L."/>
            <person name="Liu H."/>
            <person name="Sun Y."/>
            <person name="Le M."/>
            <person name="Wang Q."/>
            <person name="Wei S."/>
            <person name="Zheng Y."/>
            <person name="Lin W."/>
            <person name="Duan Y."/>
            <person name="Cao H."/>
            <person name="Xiong S."/>
            <person name="Wang X."/>
            <person name="Wei L."/>
            <person name="Li C."/>
            <person name="Ma Q."/>
            <person name="Ju M."/>
            <person name="Zhao R."/>
            <person name="Li G."/>
            <person name="Mu C."/>
            <person name="Tian Q."/>
            <person name="Mei H."/>
            <person name="Zhang T."/>
            <person name="Gao T."/>
            <person name="Zhang H."/>
        </authorList>
    </citation>
    <scope>NUCLEOTIDE SEQUENCE</scope>
    <source>
        <strain evidence="1">KEN1</strain>
    </source>
</reference>
<dbReference type="EMBL" id="JACGWN010000003">
    <property type="protein sequence ID" value="KAL0454981.1"/>
    <property type="molecule type" value="Genomic_DNA"/>
</dbReference>